<dbReference type="EMBL" id="GGEC01080189">
    <property type="protein sequence ID" value="MBX60673.1"/>
    <property type="molecule type" value="Transcribed_RNA"/>
</dbReference>
<keyword evidence="1" id="KW-1133">Transmembrane helix</keyword>
<keyword evidence="1" id="KW-0812">Transmembrane</keyword>
<organism evidence="2">
    <name type="scientific">Rhizophora mucronata</name>
    <name type="common">Asiatic mangrove</name>
    <dbReference type="NCBI Taxonomy" id="61149"/>
    <lineage>
        <taxon>Eukaryota</taxon>
        <taxon>Viridiplantae</taxon>
        <taxon>Streptophyta</taxon>
        <taxon>Embryophyta</taxon>
        <taxon>Tracheophyta</taxon>
        <taxon>Spermatophyta</taxon>
        <taxon>Magnoliopsida</taxon>
        <taxon>eudicotyledons</taxon>
        <taxon>Gunneridae</taxon>
        <taxon>Pentapetalae</taxon>
        <taxon>rosids</taxon>
        <taxon>fabids</taxon>
        <taxon>Malpighiales</taxon>
        <taxon>Rhizophoraceae</taxon>
        <taxon>Rhizophora</taxon>
    </lineage>
</organism>
<sequence length="38" mass="4583">MVLCISFCIEPFWFKKMSFYFFLFILLVSCLSTLCPTY</sequence>
<accession>A0A2P2Q142</accession>
<reference evidence="2" key="1">
    <citation type="submission" date="2018-02" db="EMBL/GenBank/DDBJ databases">
        <title>Rhizophora mucronata_Transcriptome.</title>
        <authorList>
            <person name="Meera S.P."/>
            <person name="Sreeshan A."/>
            <person name="Augustine A."/>
        </authorList>
    </citation>
    <scope>NUCLEOTIDE SEQUENCE</scope>
    <source>
        <tissue evidence="2">Leaf</tissue>
    </source>
</reference>
<dbReference type="AlphaFoldDB" id="A0A2P2Q142"/>
<feature type="transmembrane region" description="Helical" evidence="1">
    <location>
        <begin position="19"/>
        <end position="37"/>
    </location>
</feature>
<evidence type="ECO:0000313" key="2">
    <source>
        <dbReference type="EMBL" id="MBX60673.1"/>
    </source>
</evidence>
<name>A0A2P2Q142_RHIMU</name>
<keyword evidence="1" id="KW-0472">Membrane</keyword>
<protein>
    <submittedName>
        <fullName evidence="2">Uncharacterized protein</fullName>
    </submittedName>
</protein>
<evidence type="ECO:0000256" key="1">
    <source>
        <dbReference type="SAM" id="Phobius"/>
    </source>
</evidence>
<proteinExistence type="predicted"/>